<evidence type="ECO:0000313" key="2">
    <source>
        <dbReference type="EMBL" id="GAA3113318.1"/>
    </source>
</evidence>
<organism evidence="2 3">
    <name type="scientific">Planomonospora alba</name>
    <dbReference type="NCBI Taxonomy" id="161354"/>
    <lineage>
        <taxon>Bacteria</taxon>
        <taxon>Bacillati</taxon>
        <taxon>Actinomycetota</taxon>
        <taxon>Actinomycetes</taxon>
        <taxon>Streptosporangiales</taxon>
        <taxon>Streptosporangiaceae</taxon>
        <taxon>Planomonospora</taxon>
    </lineage>
</organism>
<dbReference type="PANTHER" id="PTHR43666">
    <property type="entry name" value="TLDD PROTEIN"/>
    <property type="match status" value="1"/>
</dbReference>
<protein>
    <submittedName>
        <fullName evidence="2">Metallopeptidase TldD-related protein</fullName>
    </submittedName>
</protein>
<accession>A0ABP6MJQ9</accession>
<keyword evidence="3" id="KW-1185">Reference proteome</keyword>
<dbReference type="Proteomes" id="UP001500320">
    <property type="component" value="Unassembled WGS sequence"/>
</dbReference>
<name>A0ABP6MJQ9_9ACTN</name>
<dbReference type="PANTHER" id="PTHR43666:SF1">
    <property type="entry name" value="CONSERVED PROTEIN"/>
    <property type="match status" value="1"/>
</dbReference>
<dbReference type="InterPro" id="IPR045569">
    <property type="entry name" value="Metalloprtase-TldD/E_C"/>
</dbReference>
<comment type="caution">
    <text evidence="2">The sequence shown here is derived from an EMBL/GenBank/DDBJ whole genome shotgun (WGS) entry which is preliminary data.</text>
</comment>
<reference evidence="3" key="1">
    <citation type="journal article" date="2019" name="Int. J. Syst. Evol. Microbiol.">
        <title>The Global Catalogue of Microorganisms (GCM) 10K type strain sequencing project: providing services to taxonomists for standard genome sequencing and annotation.</title>
        <authorList>
            <consortium name="The Broad Institute Genomics Platform"/>
            <consortium name="The Broad Institute Genome Sequencing Center for Infectious Disease"/>
            <person name="Wu L."/>
            <person name="Ma J."/>
        </authorList>
    </citation>
    <scope>NUCLEOTIDE SEQUENCE [LARGE SCALE GENOMIC DNA]</scope>
    <source>
        <strain evidence="3">JCM 9373</strain>
    </source>
</reference>
<gene>
    <name evidence="2" type="ORF">GCM10010466_00470</name>
</gene>
<dbReference type="Gene3D" id="3.30.2290.10">
    <property type="entry name" value="PmbA/TldD superfamily"/>
    <property type="match status" value="1"/>
</dbReference>
<feature type="domain" description="Metalloprotease TldD/E C-terminal" evidence="1">
    <location>
        <begin position="233"/>
        <end position="465"/>
    </location>
</feature>
<dbReference type="InterPro" id="IPR035068">
    <property type="entry name" value="TldD/PmbA_N"/>
</dbReference>
<evidence type="ECO:0000259" key="1">
    <source>
        <dbReference type="Pfam" id="PF19289"/>
    </source>
</evidence>
<sequence>MSGFENTPESERTRSGMSPQEMIEKALELSTADDTVVIVDAGSSANLRFAGNTLTTNGVSRSLQLTVVSVVGSGAGVVSRAAVRPDQLADVVAAADRAARDAQPSEDARPLVAGGVSADWDAPADPTSIGVFGALAPALGEAFSAAEAGGRRLYGYAEHTVTTTFVGSSTGTRLRHAQPTGRLELNAKSPDMRRSAWAGVATRDFSDVDVAALDSSLARRLEWAKNRVDLPAGRYETLLPPGAVADLMIYLYWTAGARDAFEGRTVFSKPGGGTRVGETLAPLPLRLHSDPAAAGLESAPFVIAHASGRQSSVFDNGLPLAPTDWIADGALANLIQTRHSAELTDLPATPAIDNLIMEGPSGGRSLEEMIASTERGLLLTCLWYIREVDPQTLLLTGLTRDGVYLVENGEVTGEVNNFRFNESPVDLLRRVTEIGASERTLPREWNEYFTRTVMPALRVPDFNMSTVSQAS</sequence>
<dbReference type="SUPFAM" id="SSF111283">
    <property type="entry name" value="Putative modulator of DNA gyrase, PmbA/TldD"/>
    <property type="match status" value="1"/>
</dbReference>
<dbReference type="EMBL" id="BAAAUT010000001">
    <property type="protein sequence ID" value="GAA3113318.1"/>
    <property type="molecule type" value="Genomic_DNA"/>
</dbReference>
<dbReference type="InterPro" id="IPR036059">
    <property type="entry name" value="TldD/PmbA_sf"/>
</dbReference>
<proteinExistence type="predicted"/>
<evidence type="ECO:0000313" key="3">
    <source>
        <dbReference type="Proteomes" id="UP001500320"/>
    </source>
</evidence>
<dbReference type="Pfam" id="PF19289">
    <property type="entry name" value="PmbA_TldD_3rd"/>
    <property type="match status" value="1"/>
</dbReference>